<dbReference type="SUPFAM" id="SSF47616">
    <property type="entry name" value="GST C-terminal domain-like"/>
    <property type="match status" value="1"/>
</dbReference>
<accession>A0A7Y0ATR8</accession>
<dbReference type="PANTHER" id="PTHR44051:SF21">
    <property type="entry name" value="GLUTATHIONE S-TRANSFERASE FAMILY PROTEIN"/>
    <property type="match status" value="1"/>
</dbReference>
<dbReference type="SFLD" id="SFLDS00019">
    <property type="entry name" value="Glutathione_Transferase_(cytos"/>
    <property type="match status" value="1"/>
</dbReference>
<protein>
    <submittedName>
        <fullName evidence="2">Glutathione S-transferase family protein</fullName>
    </submittedName>
</protein>
<dbReference type="CDD" id="cd03207">
    <property type="entry name" value="GST_C_8"/>
    <property type="match status" value="1"/>
</dbReference>
<dbReference type="SUPFAM" id="SSF52833">
    <property type="entry name" value="Thioredoxin-like"/>
    <property type="match status" value="1"/>
</dbReference>
<keyword evidence="2" id="KW-0808">Transferase</keyword>
<reference evidence="2 3" key="1">
    <citation type="submission" date="2020-04" db="EMBL/GenBank/DDBJ databases">
        <title>Rhizobium sp. S-51 isolated from soil.</title>
        <authorList>
            <person name="Dahal R.H."/>
        </authorList>
    </citation>
    <scope>NUCLEOTIDE SEQUENCE [LARGE SCALE GENOMIC DNA]</scope>
    <source>
        <strain evidence="2 3">S-51</strain>
    </source>
</reference>
<organism evidence="2 3">
    <name type="scientific">Rhizobium terricola</name>
    <dbReference type="NCBI Taxonomy" id="2728849"/>
    <lineage>
        <taxon>Bacteria</taxon>
        <taxon>Pseudomonadati</taxon>
        <taxon>Pseudomonadota</taxon>
        <taxon>Alphaproteobacteria</taxon>
        <taxon>Hyphomicrobiales</taxon>
        <taxon>Rhizobiaceae</taxon>
        <taxon>Rhizobium/Agrobacterium group</taxon>
        <taxon>Rhizobium</taxon>
    </lineage>
</organism>
<evidence type="ECO:0000259" key="1">
    <source>
        <dbReference type="PROSITE" id="PS50404"/>
    </source>
</evidence>
<dbReference type="AlphaFoldDB" id="A0A7Y0ATR8"/>
<dbReference type="EMBL" id="JABBGK010000001">
    <property type="protein sequence ID" value="NML73368.1"/>
    <property type="molecule type" value="Genomic_DNA"/>
</dbReference>
<dbReference type="PROSITE" id="PS50404">
    <property type="entry name" value="GST_NTER"/>
    <property type="match status" value="1"/>
</dbReference>
<dbReference type="SFLD" id="SFLDG00358">
    <property type="entry name" value="Main_(cytGST)"/>
    <property type="match status" value="1"/>
</dbReference>
<dbReference type="Pfam" id="PF13409">
    <property type="entry name" value="GST_N_2"/>
    <property type="match status" value="1"/>
</dbReference>
<dbReference type="Gene3D" id="3.40.30.10">
    <property type="entry name" value="Glutaredoxin"/>
    <property type="match status" value="1"/>
</dbReference>
<sequence length="206" mass="22879">MTQLTLYTNPMSRGRIARWMVEETAQPYETVILPFGPPMKSPDYRAVNPMGKVPAIRHGDVVVTECAAICAYLADTFPEARLAPSQQARGSYYRWLFFAAGPLEAAVSNRSLGFEVPPERHRMIGYGSYEDVMDTLEIAVSTNPFVAGSTFTAADVYVGSHIGWGLQFGSIEKRPAFESYLARVTDRPAYRRAREKDDAAMQALQA</sequence>
<dbReference type="InterPro" id="IPR004045">
    <property type="entry name" value="Glutathione_S-Trfase_N"/>
</dbReference>
<dbReference type="SFLD" id="SFLDG01150">
    <property type="entry name" value="Main.1:_Beta-like"/>
    <property type="match status" value="1"/>
</dbReference>
<feature type="domain" description="GST N-terminal" evidence="1">
    <location>
        <begin position="1"/>
        <end position="81"/>
    </location>
</feature>
<name>A0A7Y0ATR8_9HYPH</name>
<dbReference type="GO" id="GO:0016740">
    <property type="term" value="F:transferase activity"/>
    <property type="evidence" value="ECO:0007669"/>
    <property type="project" value="UniProtKB-KW"/>
</dbReference>
<dbReference type="InterPro" id="IPR040079">
    <property type="entry name" value="Glutathione_S-Trfase"/>
</dbReference>
<dbReference type="RefSeq" id="WP_169587650.1">
    <property type="nucleotide sequence ID" value="NZ_JABBGK010000001.1"/>
</dbReference>
<dbReference type="InterPro" id="IPR036249">
    <property type="entry name" value="Thioredoxin-like_sf"/>
</dbReference>
<gene>
    <name evidence="2" type="ORF">HHL25_04420</name>
</gene>
<dbReference type="CDD" id="cd03046">
    <property type="entry name" value="GST_N_GTT1_like"/>
    <property type="match status" value="1"/>
</dbReference>
<dbReference type="PANTHER" id="PTHR44051">
    <property type="entry name" value="GLUTATHIONE S-TRANSFERASE-RELATED"/>
    <property type="match status" value="1"/>
</dbReference>
<dbReference type="Proteomes" id="UP000541470">
    <property type="component" value="Unassembled WGS sequence"/>
</dbReference>
<dbReference type="Gene3D" id="1.20.1050.10">
    <property type="match status" value="1"/>
</dbReference>
<evidence type="ECO:0000313" key="3">
    <source>
        <dbReference type="Proteomes" id="UP000541470"/>
    </source>
</evidence>
<dbReference type="InterPro" id="IPR036282">
    <property type="entry name" value="Glutathione-S-Trfase_C_sf"/>
</dbReference>
<proteinExistence type="predicted"/>
<evidence type="ECO:0000313" key="2">
    <source>
        <dbReference type="EMBL" id="NML73368.1"/>
    </source>
</evidence>
<keyword evidence="3" id="KW-1185">Reference proteome</keyword>
<comment type="caution">
    <text evidence="2">The sequence shown here is derived from an EMBL/GenBank/DDBJ whole genome shotgun (WGS) entry which is preliminary data.</text>
</comment>